<dbReference type="Proteomes" id="UP000830395">
    <property type="component" value="Chromosome 4"/>
</dbReference>
<protein>
    <submittedName>
        <fullName evidence="1">Uncharacterized protein</fullName>
    </submittedName>
</protein>
<name>A0ACC5Y643_9TELE</name>
<organism evidence="1 2">
    <name type="scientific">Pangasius djambal</name>
    <dbReference type="NCBI Taxonomy" id="1691987"/>
    <lineage>
        <taxon>Eukaryota</taxon>
        <taxon>Metazoa</taxon>
        <taxon>Chordata</taxon>
        <taxon>Craniata</taxon>
        <taxon>Vertebrata</taxon>
        <taxon>Euteleostomi</taxon>
        <taxon>Actinopterygii</taxon>
        <taxon>Neopterygii</taxon>
        <taxon>Teleostei</taxon>
        <taxon>Ostariophysi</taxon>
        <taxon>Siluriformes</taxon>
        <taxon>Pangasiidae</taxon>
        <taxon>Pangasius</taxon>
    </lineage>
</organism>
<accession>A0ACC5Y643</accession>
<evidence type="ECO:0000313" key="2">
    <source>
        <dbReference type="Proteomes" id="UP000830395"/>
    </source>
</evidence>
<reference evidence="1" key="1">
    <citation type="submission" date="2020-02" db="EMBL/GenBank/DDBJ databases">
        <title>Genome sequencing of the panga catfish, Pangasius djambal.</title>
        <authorList>
            <person name="Wen M."/>
            <person name="Zahm M."/>
            <person name="Roques C."/>
            <person name="Cabau C."/>
            <person name="Klopp C."/>
            <person name="Donnadieu C."/>
            <person name="Jouanno E."/>
            <person name="Avarre J.-C."/>
            <person name="Campet M."/>
            <person name="Ha T."/>
            <person name="Dugue R."/>
            <person name="Lampietro C."/>
            <person name="Louis A."/>
            <person name="Herpin A."/>
            <person name="Echchiki A."/>
            <person name="Berthelot C."/>
            <person name="Parey E."/>
            <person name="Roest-Crollius H."/>
            <person name="Braasch I."/>
            <person name="Postlethwait J.H."/>
            <person name="Bobe J."/>
            <person name="Montfort J."/>
            <person name="Bouchez O."/>
            <person name="Begum T."/>
            <person name="Schartl M."/>
            <person name="Gustiano R."/>
            <person name="Guiguen Y."/>
        </authorList>
    </citation>
    <scope>NUCLEOTIDE SEQUENCE</scope>
    <source>
        <strain evidence="1">Pdj_M5554</strain>
    </source>
</reference>
<keyword evidence="2" id="KW-1185">Reference proteome</keyword>
<sequence length="380" mass="42726">MDVAQIARSNESEYEYDYSDYYALDALVDFRPCEKHQVKKFSRYFLPAFYSVACALGLLANFALLFAFARSKPARRAHPACALCADLLFTFTFPFWAVYAARDWIFGASTCKIVTLVYAVGLYGGNLFVACAVLRSCLDAVCVFRCLGRVGDTKKNVVWCTCVWMLACLAAVPHLNFVEERHVHGETFCSYHYTHGWKIYMRLQLSVLIFGVPFLLLLGSSVVLFLHTRSAGRSRILRRAIVNTGLFFVLWFPYTVVLMLHILQEVLECDASLHMDLAIQSTECIAFAHVFINPLVYVLLNKRVRRALSSDCASPREYLLDVSENMDSVSSQDSGVELRALQSVQGFSNPEYEGGTAEKQGHFLPHATEPPLSSLPSVPR</sequence>
<dbReference type="EMBL" id="CM040978">
    <property type="protein sequence ID" value="MCJ8731114.1"/>
    <property type="molecule type" value="Genomic_DNA"/>
</dbReference>
<proteinExistence type="predicted"/>
<comment type="caution">
    <text evidence="1">The sequence shown here is derived from an EMBL/GenBank/DDBJ whole genome shotgun (WGS) entry which is preliminary data.</text>
</comment>
<evidence type="ECO:0000313" key="1">
    <source>
        <dbReference type="EMBL" id="MCJ8731114.1"/>
    </source>
</evidence>
<gene>
    <name evidence="1" type="ORF">PDJAM_G00195630</name>
</gene>